<dbReference type="EMBL" id="CM023487">
    <property type="protein sequence ID" value="KAH6925602.1"/>
    <property type="molecule type" value="Genomic_DNA"/>
</dbReference>
<evidence type="ECO:0000313" key="1">
    <source>
        <dbReference type="EMBL" id="KAH6925602.1"/>
    </source>
</evidence>
<sequence>MNAAIPPPPFLQFPGVPRFSWRQWRPVMQAYIDAAAMDATPEHKKALLLNTFFVDALGVDNINCYLPTVDEEQQPGADRETPINPHQDPAWRPARRPRQAMSNMAAFLPEVRGKMAPASFLLGGPVAYSPATSSARVGARFRCGSSQHWANSRACPAWSSTCARCGKRGHFVKVCRSSRDQPASPSP</sequence>
<keyword evidence="2" id="KW-1185">Reference proteome</keyword>
<evidence type="ECO:0000313" key="2">
    <source>
        <dbReference type="Proteomes" id="UP000821845"/>
    </source>
</evidence>
<comment type="caution">
    <text evidence="1">The sequence shown here is derived from an EMBL/GenBank/DDBJ whole genome shotgun (WGS) entry which is preliminary data.</text>
</comment>
<accession>A0ACB7RUW3</accession>
<name>A0ACB7RUW3_HYAAI</name>
<proteinExistence type="predicted"/>
<reference evidence="1" key="1">
    <citation type="submission" date="2020-05" db="EMBL/GenBank/DDBJ databases">
        <title>Large-scale comparative analyses of tick genomes elucidate their genetic diversity and vector capacities.</title>
        <authorList>
            <person name="Jia N."/>
            <person name="Wang J."/>
            <person name="Shi W."/>
            <person name="Du L."/>
            <person name="Sun Y."/>
            <person name="Zhan W."/>
            <person name="Jiang J."/>
            <person name="Wang Q."/>
            <person name="Zhang B."/>
            <person name="Ji P."/>
            <person name="Sakyi L.B."/>
            <person name="Cui X."/>
            <person name="Yuan T."/>
            <person name="Jiang B."/>
            <person name="Yang W."/>
            <person name="Lam T.T.-Y."/>
            <person name="Chang Q."/>
            <person name="Ding S."/>
            <person name="Wang X."/>
            <person name="Zhu J."/>
            <person name="Ruan X."/>
            <person name="Zhao L."/>
            <person name="Wei J."/>
            <person name="Que T."/>
            <person name="Du C."/>
            <person name="Cheng J."/>
            <person name="Dai P."/>
            <person name="Han X."/>
            <person name="Huang E."/>
            <person name="Gao Y."/>
            <person name="Liu J."/>
            <person name="Shao H."/>
            <person name="Ye R."/>
            <person name="Li L."/>
            <person name="Wei W."/>
            <person name="Wang X."/>
            <person name="Wang C."/>
            <person name="Yang T."/>
            <person name="Huo Q."/>
            <person name="Li W."/>
            <person name="Guo W."/>
            <person name="Chen H."/>
            <person name="Zhou L."/>
            <person name="Ni X."/>
            <person name="Tian J."/>
            <person name="Zhou Y."/>
            <person name="Sheng Y."/>
            <person name="Liu T."/>
            <person name="Pan Y."/>
            <person name="Xia L."/>
            <person name="Li J."/>
            <person name="Zhao F."/>
            <person name="Cao W."/>
        </authorList>
    </citation>
    <scope>NUCLEOTIDE SEQUENCE</scope>
    <source>
        <strain evidence="1">Hyas-2018</strain>
    </source>
</reference>
<protein>
    <submittedName>
        <fullName evidence="1">Uncharacterized protein</fullName>
    </submittedName>
</protein>
<dbReference type="Proteomes" id="UP000821845">
    <property type="component" value="Chromosome 7"/>
</dbReference>
<gene>
    <name evidence="1" type="ORF">HPB50_007983</name>
</gene>
<organism evidence="1 2">
    <name type="scientific">Hyalomma asiaticum</name>
    <name type="common">Tick</name>
    <dbReference type="NCBI Taxonomy" id="266040"/>
    <lineage>
        <taxon>Eukaryota</taxon>
        <taxon>Metazoa</taxon>
        <taxon>Ecdysozoa</taxon>
        <taxon>Arthropoda</taxon>
        <taxon>Chelicerata</taxon>
        <taxon>Arachnida</taxon>
        <taxon>Acari</taxon>
        <taxon>Parasitiformes</taxon>
        <taxon>Ixodida</taxon>
        <taxon>Ixodoidea</taxon>
        <taxon>Ixodidae</taxon>
        <taxon>Hyalomminae</taxon>
        <taxon>Hyalomma</taxon>
    </lineage>
</organism>